<reference evidence="2 3" key="1">
    <citation type="submission" date="2019-03" db="EMBL/GenBank/DDBJ databases">
        <title>Genomic Encyclopedia of Type Strains, Phase IV (KMG-IV): sequencing the most valuable type-strain genomes for metagenomic binning, comparative biology and taxonomic classification.</title>
        <authorList>
            <person name="Goeker M."/>
        </authorList>
    </citation>
    <scope>NUCLEOTIDE SEQUENCE [LARGE SCALE GENOMIC DNA]</scope>
    <source>
        <strain evidence="2 3">DSM 103923</strain>
    </source>
</reference>
<organism evidence="2 3">
    <name type="scientific">Sulfuritortus calidifontis</name>
    <dbReference type="NCBI Taxonomy" id="1914471"/>
    <lineage>
        <taxon>Bacteria</taxon>
        <taxon>Pseudomonadati</taxon>
        <taxon>Pseudomonadota</taxon>
        <taxon>Betaproteobacteria</taxon>
        <taxon>Nitrosomonadales</taxon>
        <taxon>Thiobacillaceae</taxon>
        <taxon>Sulfuritortus</taxon>
    </lineage>
</organism>
<dbReference type="RefSeq" id="WP_126462629.1">
    <property type="nucleotide sequence ID" value="NZ_AP018721.1"/>
</dbReference>
<dbReference type="AlphaFoldDB" id="A0A4R3JYZ0"/>
<dbReference type="PROSITE" id="PS51746">
    <property type="entry name" value="PPM_2"/>
    <property type="match status" value="1"/>
</dbReference>
<dbReference type="InterPro" id="IPR015655">
    <property type="entry name" value="PP2C"/>
</dbReference>
<gene>
    <name evidence="2" type="ORF">EDC61_104108</name>
</gene>
<dbReference type="SMART" id="SM00331">
    <property type="entry name" value="PP2C_SIG"/>
    <property type="match status" value="1"/>
</dbReference>
<sequence>MKFSLYQASRKGGRPYNEDRLAYASSNSTLLLVLADGMGGHAHGEVASQLTVDTVCRLFKDQAQPSLDDPSGFLLEAIYSAHEAVNAYAVEHDLPEPPRTTCVACVVQQGRAVWAHVGDSRLYHFQRDRFRSHTRDHSMVQQLVDRGLINEAEAQQRVERNMLYNAIGGFMLPDIEVSDPVPLHEGDLILLCSDGFWDELTAEEMLAQLQARPLREAIHLLMDTAEGRGGPRCDNLSALALRFGPEPVAG</sequence>
<dbReference type="EMBL" id="SLZY01000004">
    <property type="protein sequence ID" value="TCS72694.1"/>
    <property type="molecule type" value="Genomic_DNA"/>
</dbReference>
<keyword evidence="3" id="KW-1185">Reference proteome</keyword>
<dbReference type="InterPro" id="IPR036457">
    <property type="entry name" value="PPM-type-like_dom_sf"/>
</dbReference>
<dbReference type="PANTHER" id="PTHR13832:SF827">
    <property type="entry name" value="PROTEIN PHOSPHATASE 1L"/>
    <property type="match status" value="1"/>
</dbReference>
<dbReference type="Proteomes" id="UP000295135">
    <property type="component" value="Unassembled WGS sequence"/>
</dbReference>
<evidence type="ECO:0000313" key="3">
    <source>
        <dbReference type="Proteomes" id="UP000295135"/>
    </source>
</evidence>
<comment type="caution">
    <text evidence="2">The sequence shown here is derived from an EMBL/GenBank/DDBJ whole genome shotgun (WGS) entry which is preliminary data.</text>
</comment>
<protein>
    <submittedName>
        <fullName evidence="2">Serine/threonine protein phosphatase PrpC</fullName>
    </submittedName>
</protein>
<dbReference type="SUPFAM" id="SSF81606">
    <property type="entry name" value="PP2C-like"/>
    <property type="match status" value="1"/>
</dbReference>
<dbReference type="SMART" id="SM00332">
    <property type="entry name" value="PP2Cc"/>
    <property type="match status" value="1"/>
</dbReference>
<name>A0A4R3JYZ0_9PROT</name>
<dbReference type="CDD" id="cd00143">
    <property type="entry name" value="PP2Cc"/>
    <property type="match status" value="1"/>
</dbReference>
<evidence type="ECO:0000313" key="2">
    <source>
        <dbReference type="EMBL" id="TCS72694.1"/>
    </source>
</evidence>
<dbReference type="PANTHER" id="PTHR13832">
    <property type="entry name" value="PROTEIN PHOSPHATASE 2C"/>
    <property type="match status" value="1"/>
</dbReference>
<dbReference type="Pfam" id="PF13672">
    <property type="entry name" value="PP2C_2"/>
    <property type="match status" value="1"/>
</dbReference>
<proteinExistence type="predicted"/>
<accession>A0A4R3JYZ0</accession>
<dbReference type="InterPro" id="IPR001932">
    <property type="entry name" value="PPM-type_phosphatase-like_dom"/>
</dbReference>
<feature type="domain" description="PPM-type phosphatase" evidence="1">
    <location>
        <begin position="2"/>
        <end position="243"/>
    </location>
</feature>
<dbReference type="OrthoDB" id="9801841at2"/>
<dbReference type="Gene3D" id="3.60.40.10">
    <property type="entry name" value="PPM-type phosphatase domain"/>
    <property type="match status" value="1"/>
</dbReference>
<evidence type="ECO:0000259" key="1">
    <source>
        <dbReference type="PROSITE" id="PS51746"/>
    </source>
</evidence>
<dbReference type="GO" id="GO:0004722">
    <property type="term" value="F:protein serine/threonine phosphatase activity"/>
    <property type="evidence" value="ECO:0007669"/>
    <property type="project" value="InterPro"/>
</dbReference>